<dbReference type="EMBL" id="REGN01002352">
    <property type="protein sequence ID" value="RNA28701.1"/>
    <property type="molecule type" value="Genomic_DNA"/>
</dbReference>
<name>A0A3M7RYR0_BRAPC</name>
<accession>A0A3M7RYR0</accession>
<sequence length="313" mass="36555">MEDTNNCFFVLCCIRYEKFNGDFHKAFIWQNHLEQFDATKASMQQVLVKDTTKFIRIKMFPAQLRLFLIFDIQKFLHSNISLLNNQVKFDDNLIEKMGNFCVSIYDSHFSIQDFLLPLNYPEITIEPSINLLMSFLLKKKMFQDKINLNNLWTNLEVEGSFNDLKETDGKRSLIFSNLELGVKKNDQDTILLKFELKTPKNEFYSDVATLIYAKNSLILKFNNLACSKAFYYATTKLNSNQKELLESIVSKLEELVALKNSSYMVLENGIEVDEPFDESFNKNNKFHSIETLLSLIQVYLNLRQILCSNLKVN</sequence>
<dbReference type="AlphaFoldDB" id="A0A3M7RYR0"/>
<dbReference type="Proteomes" id="UP000276133">
    <property type="component" value="Unassembled WGS sequence"/>
</dbReference>
<proteinExistence type="predicted"/>
<keyword evidence="2" id="KW-1185">Reference proteome</keyword>
<gene>
    <name evidence="1" type="ORF">BpHYR1_040616</name>
</gene>
<comment type="caution">
    <text evidence="1">The sequence shown here is derived from an EMBL/GenBank/DDBJ whole genome shotgun (WGS) entry which is preliminary data.</text>
</comment>
<evidence type="ECO:0000313" key="1">
    <source>
        <dbReference type="EMBL" id="RNA28701.1"/>
    </source>
</evidence>
<dbReference type="OrthoDB" id="10637684at2759"/>
<protein>
    <submittedName>
        <fullName evidence="1">Uncharacterized protein</fullName>
    </submittedName>
</protein>
<evidence type="ECO:0000313" key="2">
    <source>
        <dbReference type="Proteomes" id="UP000276133"/>
    </source>
</evidence>
<reference evidence="1 2" key="1">
    <citation type="journal article" date="2018" name="Sci. Rep.">
        <title>Genomic signatures of local adaptation to the degree of environmental predictability in rotifers.</title>
        <authorList>
            <person name="Franch-Gras L."/>
            <person name="Hahn C."/>
            <person name="Garcia-Roger E.M."/>
            <person name="Carmona M.J."/>
            <person name="Serra M."/>
            <person name="Gomez A."/>
        </authorList>
    </citation>
    <scope>NUCLEOTIDE SEQUENCE [LARGE SCALE GENOMIC DNA]</scope>
    <source>
        <strain evidence="1">HYR1</strain>
    </source>
</reference>
<organism evidence="1 2">
    <name type="scientific">Brachionus plicatilis</name>
    <name type="common">Marine rotifer</name>
    <name type="synonym">Brachionus muelleri</name>
    <dbReference type="NCBI Taxonomy" id="10195"/>
    <lineage>
        <taxon>Eukaryota</taxon>
        <taxon>Metazoa</taxon>
        <taxon>Spiralia</taxon>
        <taxon>Gnathifera</taxon>
        <taxon>Rotifera</taxon>
        <taxon>Eurotatoria</taxon>
        <taxon>Monogononta</taxon>
        <taxon>Pseudotrocha</taxon>
        <taxon>Ploima</taxon>
        <taxon>Brachionidae</taxon>
        <taxon>Brachionus</taxon>
    </lineage>
</organism>